<gene>
    <name evidence="2" type="ORF">PPRIM_AZ9-3.1.T1590104</name>
</gene>
<evidence type="ECO:0000313" key="3">
    <source>
        <dbReference type="Proteomes" id="UP000688137"/>
    </source>
</evidence>
<organism evidence="2 3">
    <name type="scientific">Paramecium primaurelia</name>
    <dbReference type="NCBI Taxonomy" id="5886"/>
    <lineage>
        <taxon>Eukaryota</taxon>
        <taxon>Sar</taxon>
        <taxon>Alveolata</taxon>
        <taxon>Ciliophora</taxon>
        <taxon>Intramacronucleata</taxon>
        <taxon>Oligohymenophorea</taxon>
        <taxon>Peniculida</taxon>
        <taxon>Parameciidae</taxon>
        <taxon>Paramecium</taxon>
    </lineage>
</organism>
<feature type="transmembrane region" description="Helical" evidence="1">
    <location>
        <begin position="322"/>
        <end position="339"/>
    </location>
</feature>
<dbReference type="AlphaFoldDB" id="A0A8S1QGJ9"/>
<feature type="transmembrane region" description="Helical" evidence="1">
    <location>
        <begin position="78"/>
        <end position="101"/>
    </location>
</feature>
<feature type="transmembrane region" description="Helical" evidence="1">
    <location>
        <begin position="224"/>
        <end position="240"/>
    </location>
</feature>
<feature type="transmembrane region" description="Helical" evidence="1">
    <location>
        <begin position="139"/>
        <end position="157"/>
    </location>
</feature>
<keyword evidence="1" id="KW-0472">Membrane</keyword>
<comment type="caution">
    <text evidence="2">The sequence shown here is derived from an EMBL/GenBank/DDBJ whole genome shotgun (WGS) entry which is preliminary data.</text>
</comment>
<feature type="transmembrane region" description="Helical" evidence="1">
    <location>
        <begin position="298"/>
        <end position="316"/>
    </location>
</feature>
<reference evidence="2" key="1">
    <citation type="submission" date="2021-01" db="EMBL/GenBank/DDBJ databases">
        <authorList>
            <consortium name="Genoscope - CEA"/>
            <person name="William W."/>
        </authorList>
    </citation>
    <scope>NUCLEOTIDE SEQUENCE</scope>
</reference>
<accession>A0A8S1QGJ9</accession>
<protein>
    <submittedName>
        <fullName evidence="2">Uncharacterized protein</fullName>
    </submittedName>
</protein>
<evidence type="ECO:0000256" key="1">
    <source>
        <dbReference type="SAM" id="Phobius"/>
    </source>
</evidence>
<keyword evidence="1" id="KW-1133">Transmembrane helix</keyword>
<dbReference type="OMA" id="KPEDSHY"/>
<feature type="transmembrane region" description="Helical" evidence="1">
    <location>
        <begin position="169"/>
        <end position="189"/>
    </location>
</feature>
<feature type="transmembrane region" description="Helical" evidence="1">
    <location>
        <begin position="196"/>
        <end position="218"/>
    </location>
</feature>
<name>A0A8S1QGJ9_PARPR</name>
<keyword evidence="3" id="KW-1185">Reference proteome</keyword>
<evidence type="ECO:0000313" key="2">
    <source>
        <dbReference type="EMBL" id="CAD8114416.1"/>
    </source>
</evidence>
<dbReference type="EMBL" id="CAJJDM010000164">
    <property type="protein sequence ID" value="CAD8114416.1"/>
    <property type="molecule type" value="Genomic_DNA"/>
</dbReference>
<sequence>MSTQQELPIFNQQTPQPSSQISKVQYPILSNVVPAAQYIQLDDVQQAVAEKSVVIEINSDRSAFLIEYYKKILLQHSIILGLFILGLTKWFSSIVVIHHYWWSYFRWTWYVVLGLLIAIALGLPILRKYRCIVSQQSKLFHFQTVLIAFLLIGIAGNQRGNSNHKTVNIWIILVLVILIGHDLLQIIIVKTQRTHYYTALMKFAIMGSLALNFIVGLSNKNLDRAFPISEIIIIYALYYFNQLNDQLLKQTHELPEELSIVERIQQLTLIRNLFNQEARQNQIIEQIQDTHCVISKHLVIVIGSSVGYIAVLVLSIVTGNGFLIFTLILGSISMLSVILETQVASRSLKPEDSHYAVCLTYLDMASPLRLLLRSLFNK</sequence>
<dbReference type="Proteomes" id="UP000688137">
    <property type="component" value="Unassembled WGS sequence"/>
</dbReference>
<proteinExistence type="predicted"/>
<keyword evidence="1" id="KW-0812">Transmembrane</keyword>
<feature type="transmembrane region" description="Helical" evidence="1">
    <location>
        <begin position="107"/>
        <end position="127"/>
    </location>
</feature>